<evidence type="ECO:0000313" key="4">
    <source>
        <dbReference type="EMBL" id="PSC72919.1"/>
    </source>
</evidence>
<evidence type="ECO:0000256" key="2">
    <source>
        <dbReference type="SAM" id="MobiDB-lite"/>
    </source>
</evidence>
<comment type="caution">
    <text evidence="4">The sequence shown here is derived from an EMBL/GenBank/DDBJ whole genome shotgun (WGS) entry which is preliminary data.</text>
</comment>
<feature type="compositionally biased region" description="Basic and acidic residues" evidence="2">
    <location>
        <begin position="62"/>
        <end position="75"/>
    </location>
</feature>
<dbReference type="GO" id="GO:0005858">
    <property type="term" value="C:axonemal dynein complex"/>
    <property type="evidence" value="ECO:0007669"/>
    <property type="project" value="TreeGrafter"/>
</dbReference>
<feature type="region of interest" description="Disordered" evidence="2">
    <location>
        <begin position="1401"/>
        <end position="1476"/>
    </location>
</feature>
<sequence length="1557" mass="166502">MVAAERGAHRCARDADDEAARFADKRERRRQRREANRQLKERVFSAEWQWGPQQARNSRRASQQEHAEVAEPRSDFELFQAVLGKPRSPAEHRRFSRLWQQWQAAAERAERAERSGSSRNATTSGSAGPDSSSRRGSAGASAGPRWGQADDSWEDFRQEQASGTTGPRWSPAGFEFSFAWGDEEACSSRPASWRQSGGKPSAPCRVWESVRTSSDQACSPDAVRQSVQRCRLLQRALALHHVLPTHLFHIAAPYEVRAAPLVARDPIRPTTVNMEAQLRGWLAPVLGGGPSGAATGPPSLPADLPPLLERFERGEAPALFCYTAPDTGQLQAAASMPASFGKLLYVLREPHAAASGNGSSAAASVCNTARSAASGTQHSAPASAPLAVGYLDGGRSTLAQLQELLAGCYLPHLHAAAAGSWPETLAQDWAAGAQAYASALTEAVHAAHGKTALFVPLEELGEAGTAARRRELVQRLEVQLLRWTQQIRDLLDRHGSREAAGGDAGPAGEVAFWRGRTADLGGLRDQLEGERLGRVLRVLEAAQSPHLPAFQALRGSIAAEAEQAASNLAFLQELEGPCAALEAAPPTGLATVLPPVLDVLRGVWALAPHYSSPDQMTGLLRQVSNAVVARCRACLDLRAILEGRQLGDVVARLEECCSAAAAWRAAYGDAAARASAALPSRPWAFDSAAIFAHVEAFVQRCRDLQELCAAQQQFGCGPALAGVLSGAEAAEVARALSEVQAAFAQQMARLQSLPYDVLDVRNSAWYEDVAAFRAGARDLEQMLANILGSAAAQAPGLPARLDIIQAFAAITMRDGLRKAVEARMTNWHQAFLRELSAVKAAFEGIKAELPPGGPPLAPHALRVLLLRGLLRRIERCWDQLAGMGGAMPTVPKAAESVAAYEALHMGLQRHINALNMGWYSSVPGDLAAAMAGSNLLQQEKAAGGLLRVSMPPHLHAALEEAFLFERQRMAVPPAAGALLPERQRLRALWAGAVGVSRAYNAVLGSLSSEDRRLCRDRIRYLDRRVLPGVNKLTWGSPRHAADYYHRDALRSCRDVASAVAELQAGTAAVAATAALFREALLVRVERKRLHDLPDWDARQSAHLATTRASMAEAYDVLRSALVSLYRRFAADSEEVQQEWLAFVRRADAALLEALTACVRRSLLEVARALQGGEQRGGGGGGAGGAGAEVSPVFVLNVILDTNGRVELKPALQQLFDTVHATCTGAVDSLEGLPRLLPEVLAGCAAAGPLPTCLRGVEEPQAFVAVVRASEEAVAKQMQAITQGIQAIVEKAHQLLTFHERKYMTPLWQTECSAYMRRYERANKPVASFLADTQKYVDLKEEVLGEDSASNVRWLRLDASTLKQQLVALCDNWVNAFTGLLASLATRQLSSVTTELQEATAALTGSSSATGGGAGAGQDGMEGGEEDAAAEGQGGDGKAADEAGQEEAQEGVQQEGEQEEAREGEPEGEPEAAPASAEPLTGLAAAEALEALHGRLEARRDELQAEVVACQEKYDALVQLQVGVPDDELAGVDALQGLWSDFVAALDAVPARLRELGA</sequence>
<protein>
    <submittedName>
        <fullName evidence="4">Flagellar inner arm dynein 1 heavy chain beta</fullName>
    </submittedName>
</protein>
<keyword evidence="4" id="KW-0969">Cilium</keyword>
<feature type="coiled-coil region" evidence="1">
    <location>
        <begin position="1485"/>
        <end position="1519"/>
    </location>
</feature>
<dbReference type="PANTHER" id="PTHR46532:SF11">
    <property type="entry name" value="DYNEIN AXONEMAL HEAVY CHAIN 12"/>
    <property type="match status" value="1"/>
</dbReference>
<dbReference type="EMBL" id="LHPF02000009">
    <property type="protein sequence ID" value="PSC72919.1"/>
    <property type="molecule type" value="Genomic_DNA"/>
</dbReference>
<reference evidence="4 5" key="1">
    <citation type="journal article" date="2018" name="Plant J.">
        <title>Genome sequences of Chlorella sorokiniana UTEX 1602 and Micractinium conductrix SAG 241.80: implications to maltose excretion by a green alga.</title>
        <authorList>
            <person name="Arriola M.B."/>
            <person name="Velmurugan N."/>
            <person name="Zhang Y."/>
            <person name="Plunkett M.H."/>
            <person name="Hondzo H."/>
            <person name="Barney B.M."/>
        </authorList>
    </citation>
    <scope>NUCLEOTIDE SEQUENCE [LARGE SCALE GENOMIC DNA]</scope>
    <source>
        <strain evidence="4 5">SAG 241.80</strain>
    </source>
</reference>
<feature type="domain" description="Dynein heavy chain tail" evidence="3">
    <location>
        <begin position="473"/>
        <end position="1037"/>
    </location>
</feature>
<keyword evidence="4" id="KW-0966">Cell projection</keyword>
<gene>
    <name evidence="4" type="ORF">C2E20_4023</name>
</gene>
<proteinExistence type="predicted"/>
<evidence type="ECO:0000259" key="3">
    <source>
        <dbReference type="Pfam" id="PF08385"/>
    </source>
</evidence>
<dbReference type="STRING" id="554055.A0A2P6VFR9"/>
<dbReference type="InterPro" id="IPR013594">
    <property type="entry name" value="Dynein_heavy_tail"/>
</dbReference>
<evidence type="ECO:0000256" key="1">
    <source>
        <dbReference type="SAM" id="Coils"/>
    </source>
</evidence>
<dbReference type="InterPro" id="IPR026983">
    <property type="entry name" value="DHC"/>
</dbReference>
<evidence type="ECO:0000313" key="5">
    <source>
        <dbReference type="Proteomes" id="UP000239649"/>
    </source>
</evidence>
<feature type="compositionally biased region" description="Low complexity" evidence="2">
    <location>
        <begin position="121"/>
        <end position="144"/>
    </location>
</feature>
<dbReference type="GO" id="GO:0045505">
    <property type="term" value="F:dynein intermediate chain binding"/>
    <property type="evidence" value="ECO:0007669"/>
    <property type="project" value="InterPro"/>
</dbReference>
<feature type="compositionally biased region" description="Basic and acidic residues" evidence="2">
    <location>
        <begin position="1"/>
        <end position="26"/>
    </location>
</feature>
<name>A0A2P6VFR9_9CHLO</name>
<organism evidence="4 5">
    <name type="scientific">Micractinium conductrix</name>
    <dbReference type="NCBI Taxonomy" id="554055"/>
    <lineage>
        <taxon>Eukaryota</taxon>
        <taxon>Viridiplantae</taxon>
        <taxon>Chlorophyta</taxon>
        <taxon>core chlorophytes</taxon>
        <taxon>Trebouxiophyceae</taxon>
        <taxon>Chlorellales</taxon>
        <taxon>Chlorellaceae</taxon>
        <taxon>Chlorella clade</taxon>
        <taxon>Micractinium</taxon>
    </lineage>
</organism>
<keyword evidence="4" id="KW-0282">Flagellum</keyword>
<feature type="compositionally biased region" description="Basic and acidic residues" evidence="2">
    <location>
        <begin position="33"/>
        <end position="44"/>
    </location>
</feature>
<feature type="compositionally biased region" description="Gly residues" evidence="2">
    <location>
        <begin position="1409"/>
        <end position="1420"/>
    </location>
</feature>
<accession>A0A2P6VFR9</accession>
<dbReference type="GO" id="GO:0007018">
    <property type="term" value="P:microtubule-based movement"/>
    <property type="evidence" value="ECO:0007669"/>
    <property type="project" value="InterPro"/>
</dbReference>
<dbReference type="PANTHER" id="PTHR46532">
    <property type="entry name" value="MALE FERTILITY FACTOR KL5"/>
    <property type="match status" value="1"/>
</dbReference>
<dbReference type="Proteomes" id="UP000239649">
    <property type="component" value="Unassembled WGS sequence"/>
</dbReference>
<dbReference type="Pfam" id="PF08385">
    <property type="entry name" value="DHC_N1"/>
    <property type="match status" value="1"/>
</dbReference>
<keyword evidence="1" id="KW-0175">Coiled coil</keyword>
<dbReference type="OrthoDB" id="10251809at2759"/>
<feature type="region of interest" description="Disordered" evidence="2">
    <location>
        <begin position="1"/>
        <end position="75"/>
    </location>
</feature>
<keyword evidence="5" id="KW-1185">Reference proteome</keyword>
<dbReference type="GO" id="GO:0051959">
    <property type="term" value="F:dynein light intermediate chain binding"/>
    <property type="evidence" value="ECO:0007669"/>
    <property type="project" value="InterPro"/>
</dbReference>
<feature type="region of interest" description="Disordered" evidence="2">
    <location>
        <begin position="108"/>
        <end position="150"/>
    </location>
</feature>